<name>A0ABT9Z343_9BACI</name>
<organism evidence="1 2">
    <name type="scientific">Metabacillus niabensis</name>
    <dbReference type="NCBI Taxonomy" id="324854"/>
    <lineage>
        <taxon>Bacteria</taxon>
        <taxon>Bacillati</taxon>
        <taxon>Bacillota</taxon>
        <taxon>Bacilli</taxon>
        <taxon>Bacillales</taxon>
        <taxon>Bacillaceae</taxon>
        <taxon>Metabacillus</taxon>
    </lineage>
</organism>
<dbReference type="RefSeq" id="WP_174880271.1">
    <property type="nucleotide sequence ID" value="NZ_CADEPK010000134.1"/>
</dbReference>
<protein>
    <submittedName>
        <fullName evidence="1">Uncharacterized protein</fullName>
    </submittedName>
</protein>
<keyword evidence="2" id="KW-1185">Reference proteome</keyword>
<dbReference type="EMBL" id="JAUSTZ010000004">
    <property type="protein sequence ID" value="MDQ0226222.1"/>
    <property type="molecule type" value="Genomic_DNA"/>
</dbReference>
<dbReference type="Proteomes" id="UP001232245">
    <property type="component" value="Unassembled WGS sequence"/>
</dbReference>
<evidence type="ECO:0000313" key="2">
    <source>
        <dbReference type="Proteomes" id="UP001232245"/>
    </source>
</evidence>
<reference evidence="1 2" key="1">
    <citation type="submission" date="2023-07" db="EMBL/GenBank/DDBJ databases">
        <title>Genomic Encyclopedia of Type Strains, Phase IV (KMG-IV): sequencing the most valuable type-strain genomes for metagenomic binning, comparative biology and taxonomic classification.</title>
        <authorList>
            <person name="Goeker M."/>
        </authorList>
    </citation>
    <scope>NUCLEOTIDE SEQUENCE [LARGE SCALE GENOMIC DNA]</scope>
    <source>
        <strain evidence="1 2">DSM 17723</strain>
    </source>
</reference>
<accession>A0ABT9Z343</accession>
<gene>
    <name evidence="1" type="ORF">J2S02_002567</name>
</gene>
<evidence type="ECO:0000313" key="1">
    <source>
        <dbReference type="EMBL" id="MDQ0226222.1"/>
    </source>
</evidence>
<sequence length="176" mass="20544">MKYKIINTIHNQHRDMLKQLMGKKLKTINGEEPGEFSFAITLETSDLYLTLKNEPSLEDDDDDEYPQIVLEIDQTNIDNNISKRTVEKEIKNIVIVRNKVAWKSSSDEWEVVSDIGIKLILEEEEFLFLMIDSLAGFIKVIHSKGKIRLTECDIVEYWEFKTEVIESFELEEITSI</sequence>
<proteinExistence type="predicted"/>
<comment type="caution">
    <text evidence="1">The sequence shown here is derived from an EMBL/GenBank/DDBJ whole genome shotgun (WGS) entry which is preliminary data.</text>
</comment>